<evidence type="ECO:0000313" key="2">
    <source>
        <dbReference type="Proteomes" id="UP001556367"/>
    </source>
</evidence>
<reference evidence="2" key="1">
    <citation type="submission" date="2024-06" db="EMBL/GenBank/DDBJ databases">
        <title>Multi-omics analyses provide insights into the biosynthesis of the anticancer antibiotic pleurotin in Hohenbuehelia grisea.</title>
        <authorList>
            <person name="Weaver J.A."/>
            <person name="Alberti F."/>
        </authorList>
    </citation>
    <scope>NUCLEOTIDE SEQUENCE [LARGE SCALE GENOMIC DNA]</scope>
    <source>
        <strain evidence="2">T-177</strain>
    </source>
</reference>
<gene>
    <name evidence="1" type="ORF">HGRIS_014649</name>
</gene>
<protein>
    <submittedName>
        <fullName evidence="1">Uncharacterized protein</fullName>
    </submittedName>
</protein>
<dbReference type="PANTHER" id="PTHR10622">
    <property type="entry name" value="HET DOMAIN-CONTAINING PROTEIN"/>
    <property type="match status" value="1"/>
</dbReference>
<dbReference type="Proteomes" id="UP001556367">
    <property type="component" value="Unassembled WGS sequence"/>
</dbReference>
<organism evidence="1 2">
    <name type="scientific">Hohenbuehelia grisea</name>
    <dbReference type="NCBI Taxonomy" id="104357"/>
    <lineage>
        <taxon>Eukaryota</taxon>
        <taxon>Fungi</taxon>
        <taxon>Dikarya</taxon>
        <taxon>Basidiomycota</taxon>
        <taxon>Agaricomycotina</taxon>
        <taxon>Agaricomycetes</taxon>
        <taxon>Agaricomycetidae</taxon>
        <taxon>Agaricales</taxon>
        <taxon>Pleurotineae</taxon>
        <taxon>Pleurotaceae</taxon>
        <taxon>Hohenbuehelia</taxon>
    </lineage>
</organism>
<dbReference type="PANTHER" id="PTHR10622:SF10">
    <property type="entry name" value="HET DOMAIN-CONTAINING PROTEIN"/>
    <property type="match status" value="1"/>
</dbReference>
<name>A0ABR3JVI9_9AGAR</name>
<comment type="caution">
    <text evidence="1">The sequence shown here is derived from an EMBL/GenBank/DDBJ whole genome shotgun (WGS) entry which is preliminary data.</text>
</comment>
<proteinExistence type="predicted"/>
<dbReference type="EMBL" id="JASNQZ010000003">
    <property type="protein sequence ID" value="KAL0959400.1"/>
    <property type="molecule type" value="Genomic_DNA"/>
</dbReference>
<evidence type="ECO:0000313" key="1">
    <source>
        <dbReference type="EMBL" id="KAL0959400.1"/>
    </source>
</evidence>
<keyword evidence="2" id="KW-1185">Reference proteome</keyword>
<sequence length="247" mass="27803">MTSYLALIKAREVLHWASARQTTRPEDLAYCLIGLLNLELSVAYGEGYPTAFYRLQAEVMRRTEDRGLFFWCGAPSSYSTMFAASVAGFREPAPWSDAGVRSDWYYSSCLDADPTITLTNCGIRMSIPLYSVELNPGAGNTSRKTLGGVVYSLMLWVSGLSCQAKVQIQLQSELNPEEIKESWVIGLLGSAYITHRKHSTFLPILLRRGSDSLSKRYFRLFSDRFLLDINIERDSPGLKDPEVIYIK</sequence>
<accession>A0ABR3JVI9</accession>